<dbReference type="RefSeq" id="XP_066009735.1">
    <property type="nucleotide sequence ID" value="XM_066150638.1"/>
</dbReference>
<proteinExistence type="predicted"/>
<dbReference type="EMBL" id="ANPB02000001">
    <property type="protein sequence ID" value="KAF4491354.1"/>
    <property type="molecule type" value="Genomic_DNA"/>
</dbReference>
<keyword evidence="3" id="KW-1185">Reference proteome</keyword>
<feature type="chain" id="PRO_5029851707" evidence="1">
    <location>
        <begin position="17"/>
        <end position="77"/>
    </location>
</feature>
<evidence type="ECO:0000256" key="1">
    <source>
        <dbReference type="SAM" id="SignalP"/>
    </source>
</evidence>
<sequence>MVWAGWQGQWRRASLAWGISLETLVSTTTVSGSEVSARLQIQGELRKWYLEASLYVQSTSTPPEPASRHVDFMRQAN</sequence>
<dbReference type="AlphaFoldDB" id="A0A7J6JKW4"/>
<reference evidence="2 3" key="2">
    <citation type="submission" date="2020-04" db="EMBL/GenBank/DDBJ databases">
        <title>Genome sequencing and assembly of multiple isolates from the Colletotrichum gloeosporioides species complex.</title>
        <authorList>
            <person name="Gan P."/>
            <person name="Shirasu K."/>
        </authorList>
    </citation>
    <scope>NUCLEOTIDE SEQUENCE [LARGE SCALE GENOMIC DNA]</scope>
    <source>
        <strain evidence="2 3">Nara gc5</strain>
    </source>
</reference>
<reference evidence="2 3" key="1">
    <citation type="submission" date="2012-08" db="EMBL/GenBank/DDBJ databases">
        <authorList>
            <person name="Gan P.H.P."/>
            <person name="Ikeda K."/>
            <person name="Irieda H."/>
            <person name="Narusaka M."/>
            <person name="O'Connell R.J."/>
            <person name="Narusaka Y."/>
            <person name="Takano Y."/>
            <person name="Kubo Y."/>
            <person name="Shirasu K."/>
        </authorList>
    </citation>
    <scope>NUCLEOTIDE SEQUENCE [LARGE SCALE GENOMIC DNA]</scope>
    <source>
        <strain evidence="2 3">Nara gc5</strain>
    </source>
</reference>
<keyword evidence="1" id="KW-0732">Signal</keyword>
<gene>
    <name evidence="2" type="ORF">CGGC5_v000160</name>
</gene>
<evidence type="ECO:0000313" key="2">
    <source>
        <dbReference type="EMBL" id="KAF4491354.1"/>
    </source>
</evidence>
<name>A0A7J6JKW4_COLFN</name>
<accession>A0A7J6JKW4</accession>
<comment type="caution">
    <text evidence="2">The sequence shown here is derived from an EMBL/GenBank/DDBJ whole genome shotgun (WGS) entry which is preliminary data.</text>
</comment>
<dbReference type="Proteomes" id="UP000011096">
    <property type="component" value="Unassembled WGS sequence"/>
</dbReference>
<feature type="signal peptide" evidence="1">
    <location>
        <begin position="1"/>
        <end position="16"/>
    </location>
</feature>
<dbReference type="GeneID" id="90979567"/>
<evidence type="ECO:0000313" key="3">
    <source>
        <dbReference type="Proteomes" id="UP000011096"/>
    </source>
</evidence>
<protein>
    <submittedName>
        <fullName evidence="2">Uncharacterized protein</fullName>
    </submittedName>
</protein>
<dbReference type="InParanoid" id="A0A7J6JKW4"/>
<organism evidence="2 3">
    <name type="scientific">Colletotrichum fructicola (strain Nara gc5)</name>
    <name type="common">Anthracnose fungus</name>
    <name type="synonym">Colletotrichum gloeosporioides (strain Nara gc5)</name>
    <dbReference type="NCBI Taxonomy" id="1213859"/>
    <lineage>
        <taxon>Eukaryota</taxon>
        <taxon>Fungi</taxon>
        <taxon>Dikarya</taxon>
        <taxon>Ascomycota</taxon>
        <taxon>Pezizomycotina</taxon>
        <taxon>Sordariomycetes</taxon>
        <taxon>Hypocreomycetidae</taxon>
        <taxon>Glomerellales</taxon>
        <taxon>Glomerellaceae</taxon>
        <taxon>Colletotrichum</taxon>
        <taxon>Colletotrichum gloeosporioides species complex</taxon>
    </lineage>
</organism>